<organism evidence="1 2">
    <name type="scientific">Paenibacillus odorifer</name>
    <dbReference type="NCBI Taxonomy" id="189426"/>
    <lineage>
        <taxon>Bacteria</taxon>
        <taxon>Bacillati</taxon>
        <taxon>Bacillota</taxon>
        <taxon>Bacilli</taxon>
        <taxon>Bacillales</taxon>
        <taxon>Paenibacillaceae</taxon>
        <taxon>Paenibacillus</taxon>
    </lineage>
</organism>
<protein>
    <submittedName>
        <fullName evidence="1">Uncharacterized protein</fullName>
    </submittedName>
</protein>
<accession>A0A1R0ZM08</accession>
<gene>
    <name evidence="1" type="ORF">BSK65_04920</name>
</gene>
<reference evidence="1 2" key="1">
    <citation type="submission" date="2016-11" db="EMBL/GenBank/DDBJ databases">
        <title>Paenibacillus species isolates.</title>
        <authorList>
            <person name="Beno S.M."/>
        </authorList>
    </citation>
    <scope>NUCLEOTIDE SEQUENCE [LARGE SCALE GENOMIC DNA]</scope>
    <source>
        <strain evidence="1 2">FSL H7-0443</strain>
    </source>
</reference>
<evidence type="ECO:0000313" key="1">
    <source>
        <dbReference type="EMBL" id="OME73145.1"/>
    </source>
</evidence>
<dbReference type="RefSeq" id="WP_076283523.1">
    <property type="nucleotide sequence ID" value="NZ_MPTW01000002.1"/>
</dbReference>
<proteinExistence type="predicted"/>
<name>A0A1R0ZM08_9BACL</name>
<comment type="caution">
    <text evidence="1">The sequence shown here is derived from an EMBL/GenBank/DDBJ whole genome shotgun (WGS) entry which is preliminary data.</text>
</comment>
<dbReference type="Proteomes" id="UP000187425">
    <property type="component" value="Unassembled WGS sequence"/>
</dbReference>
<evidence type="ECO:0000313" key="2">
    <source>
        <dbReference type="Proteomes" id="UP000187425"/>
    </source>
</evidence>
<sequence>MSKPIKFRALKDIYWDDWGHMRRVFEKGQVYDGVMHSNGNVSGYSPFYDVSDGLDQGEYELI</sequence>
<dbReference type="OrthoDB" id="2655534at2"/>
<dbReference type="AlphaFoldDB" id="A0A1R0ZM08"/>
<dbReference type="EMBL" id="MPTW01000002">
    <property type="protein sequence ID" value="OME73145.1"/>
    <property type="molecule type" value="Genomic_DNA"/>
</dbReference>